<accession>X1DB89</accession>
<feature type="non-terminal residue" evidence="1">
    <location>
        <position position="99"/>
    </location>
</feature>
<sequence length="99" mass="11638">MAENISAKNPYYKLGEFEGPLDLLLFLIKKNEVTIYDIPIAKITEQYLEYLNFATRLDLDDITDFYVIASTLLYIKSRMLLPLEFNLDEEIEDPRKELV</sequence>
<gene>
    <name evidence="1" type="ORF">S01H4_36606</name>
</gene>
<organism evidence="1">
    <name type="scientific">marine sediment metagenome</name>
    <dbReference type="NCBI Taxonomy" id="412755"/>
    <lineage>
        <taxon>unclassified sequences</taxon>
        <taxon>metagenomes</taxon>
        <taxon>ecological metagenomes</taxon>
    </lineage>
</organism>
<comment type="caution">
    <text evidence="1">The sequence shown here is derived from an EMBL/GenBank/DDBJ whole genome shotgun (WGS) entry which is preliminary data.</text>
</comment>
<dbReference type="AlphaFoldDB" id="X1DB89"/>
<dbReference type="InterPro" id="IPR003768">
    <property type="entry name" value="ScpA"/>
</dbReference>
<proteinExistence type="predicted"/>
<dbReference type="EMBL" id="BART01019587">
    <property type="protein sequence ID" value="GAG93706.1"/>
    <property type="molecule type" value="Genomic_DNA"/>
</dbReference>
<name>X1DB89_9ZZZZ</name>
<dbReference type="Gene3D" id="6.10.250.2410">
    <property type="match status" value="1"/>
</dbReference>
<dbReference type="PANTHER" id="PTHR33969">
    <property type="entry name" value="SEGREGATION AND CONDENSATION PROTEIN A"/>
    <property type="match status" value="1"/>
</dbReference>
<reference evidence="1" key="1">
    <citation type="journal article" date="2014" name="Front. Microbiol.">
        <title>High frequency of phylogenetically diverse reductive dehalogenase-homologous genes in deep subseafloor sedimentary metagenomes.</title>
        <authorList>
            <person name="Kawai M."/>
            <person name="Futagami T."/>
            <person name="Toyoda A."/>
            <person name="Takaki Y."/>
            <person name="Nishi S."/>
            <person name="Hori S."/>
            <person name="Arai W."/>
            <person name="Tsubouchi T."/>
            <person name="Morono Y."/>
            <person name="Uchiyama I."/>
            <person name="Ito T."/>
            <person name="Fujiyama A."/>
            <person name="Inagaki F."/>
            <person name="Takami H."/>
        </authorList>
    </citation>
    <scope>NUCLEOTIDE SEQUENCE</scope>
    <source>
        <strain evidence="1">Expedition CK06-06</strain>
    </source>
</reference>
<dbReference type="PANTHER" id="PTHR33969:SF2">
    <property type="entry name" value="SEGREGATION AND CONDENSATION PROTEIN A"/>
    <property type="match status" value="1"/>
</dbReference>
<protein>
    <recommendedName>
        <fullName evidence="2">Segregation and condensation protein A</fullName>
    </recommendedName>
</protein>
<evidence type="ECO:0008006" key="2">
    <source>
        <dbReference type="Google" id="ProtNLM"/>
    </source>
</evidence>
<dbReference type="Pfam" id="PF02616">
    <property type="entry name" value="SMC_ScpA"/>
    <property type="match status" value="1"/>
</dbReference>
<evidence type="ECO:0000313" key="1">
    <source>
        <dbReference type="EMBL" id="GAG93706.1"/>
    </source>
</evidence>